<evidence type="ECO:0000256" key="2">
    <source>
        <dbReference type="ARBA" id="ARBA00009199"/>
    </source>
</evidence>
<dbReference type="HOGENOM" id="CLU_009600_9_2_1"/>
<proteinExistence type="inferred from homology"/>
<evidence type="ECO:0000256" key="6">
    <source>
        <dbReference type="PIRSR" id="PIRSR001221-2"/>
    </source>
</evidence>
<dbReference type="GO" id="GO:0004040">
    <property type="term" value="F:amidase activity"/>
    <property type="evidence" value="ECO:0007669"/>
    <property type="project" value="UniProtKB-EC"/>
</dbReference>
<evidence type="ECO:0000256" key="4">
    <source>
        <dbReference type="ARBA" id="ARBA00022801"/>
    </source>
</evidence>
<dbReference type="PROSITE" id="PS00571">
    <property type="entry name" value="AMIDASES"/>
    <property type="match status" value="1"/>
</dbReference>
<accession>X0LLZ2</accession>
<dbReference type="EC" id="3.5.1.4" evidence="3"/>
<dbReference type="Gene3D" id="3.90.1300.10">
    <property type="entry name" value="Amidase signature (AS) domain"/>
    <property type="match status" value="1"/>
</dbReference>
<dbReference type="InterPro" id="IPR036928">
    <property type="entry name" value="AS_sf"/>
</dbReference>
<dbReference type="PANTHER" id="PTHR46072:SF8">
    <property type="entry name" value="AMIDASE DOMAIN-CONTAINING PROTEIN"/>
    <property type="match status" value="1"/>
</dbReference>
<feature type="active site" description="Acyl-ester intermediate" evidence="5">
    <location>
        <position position="240"/>
    </location>
</feature>
<feature type="active site" description="Charge relay system" evidence="5">
    <location>
        <position position="133"/>
    </location>
</feature>
<comment type="catalytic activity">
    <reaction evidence="1">
        <text>a monocarboxylic acid amide + H2O = a monocarboxylate + NH4(+)</text>
        <dbReference type="Rhea" id="RHEA:12020"/>
        <dbReference type="ChEBI" id="CHEBI:15377"/>
        <dbReference type="ChEBI" id="CHEBI:28938"/>
        <dbReference type="ChEBI" id="CHEBI:35757"/>
        <dbReference type="ChEBI" id="CHEBI:83628"/>
        <dbReference type="EC" id="3.5.1.4"/>
    </reaction>
</comment>
<name>X0LLZ2_FUSOX</name>
<dbReference type="InterPro" id="IPR020556">
    <property type="entry name" value="Amidase_CS"/>
</dbReference>
<evidence type="ECO:0000259" key="7">
    <source>
        <dbReference type="Pfam" id="PF01425"/>
    </source>
</evidence>
<feature type="binding site" evidence="6">
    <location>
        <begin position="237"/>
        <end position="240"/>
    </location>
    <ligand>
        <name>substrate</name>
    </ligand>
</feature>
<reference evidence="8" key="1">
    <citation type="submission" date="2011-11" db="EMBL/GenBank/DDBJ databases">
        <title>The Genome Sequence of Fusarium oxysporum Cotton.</title>
        <authorList>
            <consortium name="The Broad Institute Genome Sequencing Platform"/>
            <person name="Ma L.-J."/>
            <person name="Gale L.R."/>
            <person name="Schwartz D.C."/>
            <person name="Zhou S."/>
            <person name="Corby-Kistler H."/>
            <person name="Young S.K."/>
            <person name="Zeng Q."/>
            <person name="Gargeya S."/>
            <person name="Fitzgerald M."/>
            <person name="Haas B."/>
            <person name="Abouelleil A."/>
            <person name="Alvarado L."/>
            <person name="Arachchi H.M."/>
            <person name="Berlin A."/>
            <person name="Brown A."/>
            <person name="Chapman S.B."/>
            <person name="Chen Z."/>
            <person name="Dunbar C."/>
            <person name="Freedman E."/>
            <person name="Gearin G."/>
            <person name="Goldberg J."/>
            <person name="Griggs A."/>
            <person name="Gujja S."/>
            <person name="Heiman D."/>
            <person name="Howarth C."/>
            <person name="Larson L."/>
            <person name="Lui A."/>
            <person name="MacDonald P.J.P."/>
            <person name="Montmayeur A."/>
            <person name="Murphy C."/>
            <person name="Neiman D."/>
            <person name="Pearson M."/>
            <person name="Priest M."/>
            <person name="Roberts A."/>
            <person name="Saif S."/>
            <person name="Shea T."/>
            <person name="Shenoy N."/>
            <person name="Sisk P."/>
            <person name="Stolte C."/>
            <person name="Sykes S."/>
            <person name="Wortman J."/>
            <person name="Nusbaum C."/>
            <person name="Birren B."/>
        </authorList>
    </citation>
    <scope>NUCLEOTIDE SEQUENCE [LARGE SCALE GENOMIC DNA]</scope>
    <source>
        <strain evidence="8">25433</strain>
    </source>
</reference>
<gene>
    <name evidence="8" type="ORF">FOTG_10319</name>
</gene>
<dbReference type="SUPFAM" id="SSF75304">
    <property type="entry name" value="Amidase signature (AS) enzymes"/>
    <property type="match status" value="1"/>
</dbReference>
<evidence type="ECO:0000256" key="1">
    <source>
        <dbReference type="ARBA" id="ARBA00001311"/>
    </source>
</evidence>
<dbReference type="InterPro" id="IPR023631">
    <property type="entry name" value="Amidase_dom"/>
</dbReference>
<evidence type="ECO:0000313" key="8">
    <source>
        <dbReference type="EMBL" id="EXM22036.1"/>
    </source>
</evidence>
<dbReference type="Proteomes" id="UP000030701">
    <property type="component" value="Unassembled WGS sequence"/>
</dbReference>
<dbReference type="Pfam" id="PF01425">
    <property type="entry name" value="Amidase"/>
    <property type="match status" value="1"/>
</dbReference>
<evidence type="ECO:0000256" key="3">
    <source>
        <dbReference type="ARBA" id="ARBA00012922"/>
    </source>
</evidence>
<comment type="similarity">
    <text evidence="2">Belongs to the amidase family.</text>
</comment>
<dbReference type="OrthoDB" id="6428749at2759"/>
<dbReference type="PIRSF" id="PIRSF001221">
    <property type="entry name" value="Amidase_fungi"/>
    <property type="match status" value="1"/>
</dbReference>
<reference evidence="8" key="2">
    <citation type="submission" date="2012-05" db="EMBL/GenBank/DDBJ databases">
        <title>The Genome Annotation of Fusarium oxysporum Cotton.</title>
        <authorList>
            <consortium name="The Broad Institute Genomics Platform"/>
            <person name="Ma L.-J."/>
            <person name="Corby-Kistler H."/>
            <person name="Broz K."/>
            <person name="Gale L.R."/>
            <person name="Jonkers W."/>
            <person name="O'Donnell K."/>
            <person name="Ploetz R."/>
            <person name="Steinberg C."/>
            <person name="Schwartz D.C."/>
            <person name="VanEtten H."/>
            <person name="Zhou S."/>
            <person name="Young S.K."/>
            <person name="Zeng Q."/>
            <person name="Gargeya S."/>
            <person name="Fitzgerald M."/>
            <person name="Abouelleil A."/>
            <person name="Alvarado L."/>
            <person name="Chapman S.B."/>
            <person name="Gainer-Dewar J."/>
            <person name="Goldberg J."/>
            <person name="Griggs A."/>
            <person name="Gujja S."/>
            <person name="Hansen M."/>
            <person name="Howarth C."/>
            <person name="Imamovic A."/>
            <person name="Ireland A."/>
            <person name="Larimer J."/>
            <person name="McCowan C."/>
            <person name="Murphy C."/>
            <person name="Pearson M."/>
            <person name="Poon T.W."/>
            <person name="Priest M."/>
            <person name="Roberts A."/>
            <person name="Saif S."/>
            <person name="Shea T."/>
            <person name="Sykes S."/>
            <person name="Wortman J."/>
            <person name="Nusbaum C."/>
            <person name="Birren B."/>
        </authorList>
    </citation>
    <scope>NUCLEOTIDE SEQUENCE</scope>
    <source>
        <strain evidence="8">25433</strain>
    </source>
</reference>
<feature type="binding site" evidence="6">
    <location>
        <position position="216"/>
    </location>
    <ligand>
        <name>substrate</name>
    </ligand>
</feature>
<keyword evidence="4" id="KW-0378">Hydrolase</keyword>
<feature type="domain" description="Amidase" evidence="7">
    <location>
        <begin position="77"/>
        <end position="551"/>
    </location>
</feature>
<feature type="active site" description="Charge relay system" evidence="5">
    <location>
        <position position="216"/>
    </location>
</feature>
<sequence>MKETWEARASAKRAATLDKIPLEWKLSSEDLERAHCQRDITGSFIEQFICKEAVSITSLKTVGILNAVSEQELTTTRVVRAFCQRAAVAHQVNNCLHEIFFDQALERARYLDDYFAKHGTTLGPLHGLPISLKDQFHVKGVDTTMGYVGWIGGNLGIDPDKTHTVESQIVAELLSLGAVLYCKTSLPQTLLFGETKNNIIGQTLNPIHQNLSCGGSSGGEAALMALGGSSVGVGTDIGGSLRIPAGFCEIFSIKPTSNRLSYRDVANTNPGQDTYRPAIGFMATSIDALEVMFKAVLGREPWLKDPAVIPITFRQDVAESYQRRADDKGNAKFGERPLKMGVLWRDGMVGLHPPVLRGLKVVVEALKKAGHKVIDWKPPSHETATNIHGGFLSADGAHDIHQHLNRSGEPLIPDLRDGLKLKTPTELLKYQDLTIQGLEFERQYSDYWNSTADSDDQIVDAVLMPVAPHAAVIPGEFYHGAYTDAMNLTNYTAVVIPTIRADKKIDVFDEGYEPLGDMDRKNWQAYDADLYDGAPVGVQIVGRRLEEEKCLAIARIVYAVVQSAIKTA</sequence>
<protein>
    <recommendedName>
        <fullName evidence="3">amidase</fullName>
        <ecNumber evidence="3">3.5.1.4</ecNumber>
    </recommendedName>
</protein>
<dbReference type="PANTHER" id="PTHR46072">
    <property type="entry name" value="AMIDASE-RELATED-RELATED"/>
    <property type="match status" value="1"/>
</dbReference>
<dbReference type="EMBL" id="JH657943">
    <property type="protein sequence ID" value="EXM22036.1"/>
    <property type="molecule type" value="Genomic_DNA"/>
</dbReference>
<organism evidence="8">
    <name type="scientific">Fusarium oxysporum f. sp. vasinfectum 25433</name>
    <dbReference type="NCBI Taxonomy" id="1089449"/>
    <lineage>
        <taxon>Eukaryota</taxon>
        <taxon>Fungi</taxon>
        <taxon>Dikarya</taxon>
        <taxon>Ascomycota</taxon>
        <taxon>Pezizomycotina</taxon>
        <taxon>Sordariomycetes</taxon>
        <taxon>Hypocreomycetidae</taxon>
        <taxon>Hypocreales</taxon>
        <taxon>Nectriaceae</taxon>
        <taxon>Fusarium</taxon>
        <taxon>Fusarium oxysporum species complex</taxon>
    </lineage>
</organism>
<dbReference type="AlphaFoldDB" id="X0LLZ2"/>
<evidence type="ECO:0000256" key="5">
    <source>
        <dbReference type="PIRSR" id="PIRSR001221-1"/>
    </source>
</evidence>
<feature type="binding site" evidence="6">
    <location>
        <position position="190"/>
    </location>
    <ligand>
        <name>substrate</name>
    </ligand>
</feature>